<name>A0ABP3GPG7_9ACTN</name>
<feature type="region of interest" description="Disordered" evidence="4">
    <location>
        <begin position="113"/>
        <end position="135"/>
    </location>
</feature>
<evidence type="ECO:0000259" key="5">
    <source>
        <dbReference type="Pfam" id="PF04542"/>
    </source>
</evidence>
<dbReference type="PANTHER" id="PTHR43133:SF25">
    <property type="entry name" value="RNA POLYMERASE SIGMA FACTOR RFAY-RELATED"/>
    <property type="match status" value="1"/>
</dbReference>
<organism evidence="6 7">
    <name type="scientific">Actinoallomurus spadix</name>
    <dbReference type="NCBI Taxonomy" id="79912"/>
    <lineage>
        <taxon>Bacteria</taxon>
        <taxon>Bacillati</taxon>
        <taxon>Actinomycetota</taxon>
        <taxon>Actinomycetes</taxon>
        <taxon>Streptosporangiales</taxon>
        <taxon>Thermomonosporaceae</taxon>
        <taxon>Actinoallomurus</taxon>
    </lineage>
</organism>
<dbReference type="Gene3D" id="1.10.1740.10">
    <property type="match status" value="1"/>
</dbReference>
<dbReference type="EMBL" id="BAAABM010000037">
    <property type="protein sequence ID" value="GAA0348782.1"/>
    <property type="molecule type" value="Genomic_DNA"/>
</dbReference>
<accession>A0ABP3GPG7</accession>
<evidence type="ECO:0000256" key="2">
    <source>
        <dbReference type="ARBA" id="ARBA00023082"/>
    </source>
</evidence>
<dbReference type="InterPro" id="IPR039425">
    <property type="entry name" value="RNA_pol_sigma-70-like"/>
</dbReference>
<dbReference type="Pfam" id="PF04542">
    <property type="entry name" value="Sigma70_r2"/>
    <property type="match status" value="1"/>
</dbReference>
<keyword evidence="1" id="KW-0805">Transcription regulation</keyword>
<dbReference type="InterPro" id="IPR013325">
    <property type="entry name" value="RNA_pol_sigma_r2"/>
</dbReference>
<keyword evidence="7" id="KW-1185">Reference proteome</keyword>
<reference evidence="7" key="1">
    <citation type="journal article" date="2019" name="Int. J. Syst. Evol. Microbiol.">
        <title>The Global Catalogue of Microorganisms (GCM) 10K type strain sequencing project: providing services to taxonomists for standard genome sequencing and annotation.</title>
        <authorList>
            <consortium name="The Broad Institute Genomics Platform"/>
            <consortium name="The Broad Institute Genome Sequencing Center for Infectious Disease"/>
            <person name="Wu L."/>
            <person name="Ma J."/>
        </authorList>
    </citation>
    <scope>NUCLEOTIDE SEQUENCE [LARGE SCALE GENOMIC DNA]</scope>
    <source>
        <strain evidence="7">JCM 3146</strain>
    </source>
</reference>
<feature type="domain" description="RNA polymerase sigma-70 region 2" evidence="5">
    <location>
        <begin position="17"/>
        <end position="86"/>
    </location>
</feature>
<comment type="caution">
    <text evidence="6">The sequence shown here is derived from an EMBL/GenBank/DDBJ whole genome shotgun (WGS) entry which is preliminary data.</text>
</comment>
<protein>
    <recommendedName>
        <fullName evidence="5">RNA polymerase sigma-70 region 2 domain-containing protein</fullName>
    </recommendedName>
</protein>
<dbReference type="InterPro" id="IPR007627">
    <property type="entry name" value="RNA_pol_sigma70_r2"/>
</dbReference>
<sequence length="135" mass="15214">MRARVRGGDPDAFRQLFYDHVRSVYNHGFRLTGDRSTAEEIVSLTFLEAWRLRDRVDAEGEDSSLRPWLLGIATNVARNVRRAARRHDGAVARLPRQEAVPDFAEEVTGRIDDRERSGCPPTRPCLRSGSPATAI</sequence>
<dbReference type="PANTHER" id="PTHR43133">
    <property type="entry name" value="RNA POLYMERASE ECF-TYPE SIGMA FACTO"/>
    <property type="match status" value="1"/>
</dbReference>
<evidence type="ECO:0000313" key="6">
    <source>
        <dbReference type="EMBL" id="GAA0348782.1"/>
    </source>
</evidence>
<proteinExistence type="predicted"/>
<evidence type="ECO:0000256" key="4">
    <source>
        <dbReference type="SAM" id="MobiDB-lite"/>
    </source>
</evidence>
<keyword evidence="2" id="KW-0731">Sigma factor</keyword>
<gene>
    <name evidence="6" type="ORF">GCM10010151_43150</name>
</gene>
<dbReference type="SUPFAM" id="SSF88946">
    <property type="entry name" value="Sigma2 domain of RNA polymerase sigma factors"/>
    <property type="match status" value="1"/>
</dbReference>
<evidence type="ECO:0000256" key="1">
    <source>
        <dbReference type="ARBA" id="ARBA00023015"/>
    </source>
</evidence>
<evidence type="ECO:0000313" key="7">
    <source>
        <dbReference type="Proteomes" id="UP001501822"/>
    </source>
</evidence>
<evidence type="ECO:0000256" key="3">
    <source>
        <dbReference type="ARBA" id="ARBA00023163"/>
    </source>
</evidence>
<dbReference type="Proteomes" id="UP001501822">
    <property type="component" value="Unassembled WGS sequence"/>
</dbReference>
<keyword evidence="3" id="KW-0804">Transcription</keyword>